<keyword evidence="3" id="KW-1185">Reference proteome</keyword>
<proteinExistence type="predicted"/>
<dbReference type="EMBL" id="AQQR01000014">
    <property type="protein sequence ID" value="OWU69913.1"/>
    <property type="molecule type" value="Genomic_DNA"/>
</dbReference>
<feature type="signal peptide" evidence="1">
    <location>
        <begin position="1"/>
        <end position="23"/>
    </location>
</feature>
<sequence length="233" mass="24266">MKTGLAALGAALVLGLGAGMAQASEDMRVIRVTGEGRVAAAPDTATITMGVTEQADAAHAAMSQVSVSVAAILERLEEIGIAPEDVQTQRLTVNPVWSNRNYSEGEAEITGFVANNAISVRIRDLPSLGDVLDRILEEGGNDFSGLQFSVQDPEPLVNEARRAAVADARAKAELYAEAAGVSLGAVQRIEEMGGSPRPMMMEMAAASRGSSVPIAEGEVTVEASVNMVFLIAE</sequence>
<dbReference type="Pfam" id="PF04402">
    <property type="entry name" value="SIMPL"/>
    <property type="match status" value="1"/>
</dbReference>
<dbReference type="InterPro" id="IPR052022">
    <property type="entry name" value="26kDa_periplasmic_antigen"/>
</dbReference>
<dbReference type="InterPro" id="IPR007497">
    <property type="entry name" value="SIMPL/DUF541"/>
</dbReference>
<dbReference type="Proteomes" id="UP000215377">
    <property type="component" value="Unassembled WGS sequence"/>
</dbReference>
<comment type="caution">
    <text evidence="2">The sequence shown here is derived from an EMBL/GenBank/DDBJ whole genome shotgun (WGS) entry which is preliminary data.</text>
</comment>
<dbReference type="PANTHER" id="PTHR34387">
    <property type="entry name" value="SLR1258 PROTEIN"/>
    <property type="match status" value="1"/>
</dbReference>
<dbReference type="Gene3D" id="3.30.110.170">
    <property type="entry name" value="Protein of unknown function (DUF541), domain 1"/>
    <property type="match status" value="1"/>
</dbReference>
<dbReference type="AlphaFoldDB" id="A0A225NHQ2"/>
<dbReference type="Gene3D" id="3.30.70.2970">
    <property type="entry name" value="Protein of unknown function (DUF541), domain 2"/>
    <property type="match status" value="1"/>
</dbReference>
<name>A0A225NHQ2_9RHOB</name>
<gene>
    <name evidence="2" type="ORF">ATO3_21535</name>
</gene>
<accession>A0A225NHQ2</accession>
<reference evidence="2 3" key="1">
    <citation type="submission" date="2013-04" db="EMBL/GenBank/DDBJ databases">
        <title>Oceanicola sp. 22II1-22F33 Genome Sequencing.</title>
        <authorList>
            <person name="Lai Q."/>
            <person name="Li G."/>
            <person name="Shao Z."/>
        </authorList>
    </citation>
    <scope>NUCLEOTIDE SEQUENCE [LARGE SCALE GENOMIC DNA]</scope>
    <source>
        <strain evidence="2 3">22II1-22F33</strain>
    </source>
</reference>
<dbReference type="GO" id="GO:0006974">
    <property type="term" value="P:DNA damage response"/>
    <property type="evidence" value="ECO:0007669"/>
    <property type="project" value="TreeGrafter"/>
</dbReference>
<evidence type="ECO:0000256" key="1">
    <source>
        <dbReference type="SAM" id="SignalP"/>
    </source>
</evidence>
<protein>
    <submittedName>
        <fullName evidence="2">Membrane protein</fullName>
    </submittedName>
</protein>
<organism evidence="2 3">
    <name type="scientific">Marinibacterium profundimaris</name>
    <dbReference type="NCBI Taxonomy" id="1679460"/>
    <lineage>
        <taxon>Bacteria</taxon>
        <taxon>Pseudomonadati</taxon>
        <taxon>Pseudomonadota</taxon>
        <taxon>Alphaproteobacteria</taxon>
        <taxon>Rhodobacterales</taxon>
        <taxon>Paracoccaceae</taxon>
        <taxon>Marinibacterium</taxon>
    </lineage>
</organism>
<dbReference type="PANTHER" id="PTHR34387:SF1">
    <property type="entry name" value="PERIPLASMIC IMMUNOGENIC PROTEIN"/>
    <property type="match status" value="1"/>
</dbReference>
<evidence type="ECO:0000313" key="2">
    <source>
        <dbReference type="EMBL" id="OWU69913.1"/>
    </source>
</evidence>
<feature type="chain" id="PRO_5012940221" evidence="1">
    <location>
        <begin position="24"/>
        <end position="233"/>
    </location>
</feature>
<evidence type="ECO:0000313" key="3">
    <source>
        <dbReference type="Proteomes" id="UP000215377"/>
    </source>
</evidence>
<keyword evidence="1" id="KW-0732">Signal</keyword>